<dbReference type="AlphaFoldDB" id="A0A0B2UQH6"/>
<gene>
    <name evidence="4" type="primary">sif</name>
    <name evidence="4" type="ORF">Tcan_11966</name>
</gene>
<dbReference type="InterPro" id="IPR040655">
    <property type="entry name" value="TIAM1_CC-Ex"/>
</dbReference>
<evidence type="ECO:0000259" key="3">
    <source>
        <dbReference type="PROSITE" id="PS50010"/>
    </source>
</evidence>
<dbReference type="GO" id="GO:0007264">
    <property type="term" value="P:small GTPase-mediated signal transduction"/>
    <property type="evidence" value="ECO:0007669"/>
    <property type="project" value="InterPro"/>
</dbReference>
<sequence length="979" mass="109486">MGSSLSCGCDSRHCLLDPQHPHQQQQRSLFRFWAELFQLSADRSQWAIIYPSLLSVTVSEISRKRHAVHVTATSESRVIVDQLLDSSSQVTRVSSCFAYWRHHGQTYGVNVVCAEDCDRFCELSMEASRLTSFGCGSQRTNYASTAIFAKLSQIFDVQKGIVKHTQTEFTDCVIKLTNKAAVVRINRKDFSLNLLESVMVIGEVNNRLYISEPGGAFAVECDSAKTLRVLLTNLLTISSLLLSNTNSVANAAHYLQRQIAKLNEKIASLMRSLTALQPECELARDLDEELEMAHLRMFALKYRLAAICDVSFPPPSELLSKVSLRTLRHLSSFGGAAVCSLHLHFLCKSRFQIGKRNSSSRDELALNVLALNTELMQHANVSVVLPSGAVLNVDESAENTDAIHKKVCEELGLCADKYCIVREGRHRVRLMECEYRIEKTDRSLGLTICARQVGGAIKAEVSAVRDGTTMVQVGDTVVSVDEQAISELQTAEQVERLLRSATALVLRRRNCAQPRMSTYAVDDSCLAVGSKARSMDRISEPSSSLTINNEWQAESTRSSPSRSSYFKQKTNVMSHSACERPSRVDDRRLSPASLSLNAVHFSPGAEEQLFKTINELVTTEENFVRDVQKLVTQYLRPLNLAILETADRLLRVQTSFLCSLLDAAGDVAHSPSISQQQLRTCLPSGIHKTHQKKSLMGEKCVGISCYAIFKDSLIRISALFVNKCSKFKIYSEYSAAYLRFQQNKKEKNDIEAKLEKMNVSGEQSESAQSLLIKPIQRVLKYPLFVQQMRDNCARGSVERQQCEQALSRMHALAEYVNEMQRLTEQYGPAIEEISSKNSAVSRMNFSQLLMFAHVNWLNCYENRSRPVSCVAFVFTSLILILCPSLSKSKVRVYRILPIAEIEVNESDGNSTQSQFLFVLIHIGSPREPVYHLCCCQAEVKNQFIKSIRKAAASLTKEQRRPLSGSSQSDGGYGSERHPP</sequence>
<dbReference type="OrthoDB" id="1594986at2759"/>
<accession>A0A0B2UQH6</accession>
<feature type="region of interest" description="Disordered" evidence="2">
    <location>
        <begin position="953"/>
        <end position="979"/>
    </location>
</feature>
<evidence type="ECO:0000256" key="2">
    <source>
        <dbReference type="SAM" id="MobiDB-lite"/>
    </source>
</evidence>
<dbReference type="PANTHER" id="PTHR46001">
    <property type="entry name" value="TIAM (MAMMALIAN TUMOR INVASION AND METASTASIS FACTOR) HOMOLOG"/>
    <property type="match status" value="1"/>
</dbReference>
<dbReference type="PROSITE" id="PS50010">
    <property type="entry name" value="DH_2"/>
    <property type="match status" value="1"/>
</dbReference>
<name>A0A0B2UQH6_TOXCA</name>
<dbReference type="OMA" id="REPVYHL"/>
<dbReference type="SUPFAM" id="SSF50729">
    <property type="entry name" value="PH domain-like"/>
    <property type="match status" value="2"/>
</dbReference>
<dbReference type="EMBL" id="JPKZ01003130">
    <property type="protein sequence ID" value="KHN73231.1"/>
    <property type="molecule type" value="Genomic_DNA"/>
</dbReference>
<dbReference type="GO" id="GO:0005085">
    <property type="term" value="F:guanyl-nucleotide exchange factor activity"/>
    <property type="evidence" value="ECO:0007669"/>
    <property type="project" value="InterPro"/>
</dbReference>
<dbReference type="InterPro" id="IPR000219">
    <property type="entry name" value="DH_dom"/>
</dbReference>
<dbReference type="Pfam" id="PF18385">
    <property type="entry name" value="Tiam_CC_Ex"/>
    <property type="match status" value="1"/>
</dbReference>
<feature type="domain" description="DH" evidence="3">
    <location>
        <begin position="608"/>
        <end position="819"/>
    </location>
</feature>
<feature type="compositionally biased region" description="Low complexity" evidence="2">
    <location>
        <begin position="555"/>
        <end position="564"/>
    </location>
</feature>
<dbReference type="STRING" id="6265.A0A0B2UQH6"/>
<dbReference type="Pfam" id="PF00621">
    <property type="entry name" value="RhoGEF"/>
    <property type="match status" value="1"/>
</dbReference>
<dbReference type="PANTHER" id="PTHR46001:SF3">
    <property type="entry name" value="PROTEIN STILL LIFE, ISOFORM SIF TYPE 1"/>
    <property type="match status" value="1"/>
</dbReference>
<dbReference type="Pfam" id="PF23014">
    <property type="entry name" value="PH_Tiam1"/>
    <property type="match status" value="1"/>
</dbReference>
<proteinExistence type="predicted"/>
<evidence type="ECO:0000256" key="1">
    <source>
        <dbReference type="ARBA" id="ARBA00022737"/>
    </source>
</evidence>
<keyword evidence="5" id="KW-1185">Reference proteome</keyword>
<evidence type="ECO:0000313" key="4">
    <source>
        <dbReference type="EMBL" id="KHN73231.1"/>
    </source>
</evidence>
<dbReference type="InterPro" id="IPR043537">
    <property type="entry name" value="Tiam1/Tiam2/Sif"/>
</dbReference>
<dbReference type="InterPro" id="IPR011993">
    <property type="entry name" value="PH-like_dom_sf"/>
</dbReference>
<dbReference type="SUPFAM" id="SSF48065">
    <property type="entry name" value="DBL homology domain (DH-domain)"/>
    <property type="match status" value="1"/>
</dbReference>
<organism evidence="4 5">
    <name type="scientific">Toxocara canis</name>
    <name type="common">Canine roundworm</name>
    <dbReference type="NCBI Taxonomy" id="6265"/>
    <lineage>
        <taxon>Eukaryota</taxon>
        <taxon>Metazoa</taxon>
        <taxon>Ecdysozoa</taxon>
        <taxon>Nematoda</taxon>
        <taxon>Chromadorea</taxon>
        <taxon>Rhabditida</taxon>
        <taxon>Spirurina</taxon>
        <taxon>Ascaridomorpha</taxon>
        <taxon>Ascaridoidea</taxon>
        <taxon>Toxocaridae</taxon>
        <taxon>Toxocara</taxon>
    </lineage>
</organism>
<evidence type="ECO:0000313" key="5">
    <source>
        <dbReference type="Proteomes" id="UP000031036"/>
    </source>
</evidence>
<feature type="region of interest" description="Disordered" evidence="2">
    <location>
        <begin position="537"/>
        <end position="566"/>
    </location>
</feature>
<dbReference type="InterPro" id="IPR035899">
    <property type="entry name" value="DBL_dom_sf"/>
</dbReference>
<protein>
    <submittedName>
        <fullName evidence="4">Protein still life, isoform SIF type 1</fullName>
    </submittedName>
</protein>
<dbReference type="InterPro" id="IPR055230">
    <property type="entry name" value="PH_Tiam1/2"/>
</dbReference>
<reference evidence="4 5" key="1">
    <citation type="submission" date="2014-11" db="EMBL/GenBank/DDBJ databases">
        <title>Genetic blueprint of the zoonotic pathogen Toxocara canis.</title>
        <authorList>
            <person name="Zhu X.-Q."/>
            <person name="Korhonen P.K."/>
            <person name="Cai H."/>
            <person name="Young N.D."/>
            <person name="Nejsum P."/>
            <person name="von Samson-Himmelstjerna G."/>
            <person name="Boag P.R."/>
            <person name="Tan P."/>
            <person name="Li Q."/>
            <person name="Min J."/>
            <person name="Yang Y."/>
            <person name="Wang X."/>
            <person name="Fang X."/>
            <person name="Hall R.S."/>
            <person name="Hofmann A."/>
            <person name="Sternberg P.W."/>
            <person name="Jex A.R."/>
            <person name="Gasser R.B."/>
        </authorList>
    </citation>
    <scope>NUCLEOTIDE SEQUENCE [LARGE SCALE GENOMIC DNA]</scope>
    <source>
        <strain evidence="4">PN_DK_2014</strain>
    </source>
</reference>
<dbReference type="SMART" id="SM00325">
    <property type="entry name" value="RhoGEF"/>
    <property type="match status" value="1"/>
</dbReference>
<dbReference type="Proteomes" id="UP000031036">
    <property type="component" value="Unassembled WGS sequence"/>
</dbReference>
<feature type="compositionally biased region" description="Polar residues" evidence="2">
    <location>
        <begin position="540"/>
        <end position="554"/>
    </location>
</feature>
<dbReference type="Gene3D" id="1.20.900.10">
    <property type="entry name" value="Dbl homology (DH) domain"/>
    <property type="match status" value="1"/>
</dbReference>
<dbReference type="Gene3D" id="2.30.29.30">
    <property type="entry name" value="Pleckstrin-homology domain (PH domain)/Phosphotyrosine-binding domain (PTB)"/>
    <property type="match status" value="2"/>
</dbReference>
<comment type="caution">
    <text evidence="4">The sequence shown here is derived from an EMBL/GenBank/DDBJ whole genome shotgun (WGS) entry which is preliminary data.</text>
</comment>
<keyword evidence="1" id="KW-0677">Repeat</keyword>